<dbReference type="RefSeq" id="XP_001189397.2">
    <property type="nucleotide sequence ID" value="XM_001189397.4"/>
</dbReference>
<protein>
    <recommendedName>
        <fullName evidence="8">Synaptojanin-2-binding protein</fullName>
    </recommendedName>
    <alternativeName>
        <fullName evidence="9">Mitochondrial outer membrane protein 25</fullName>
    </alternativeName>
</protein>
<evidence type="ECO:0000313" key="12">
    <source>
        <dbReference type="EnsemblMetazoa" id="XP_001189397"/>
    </source>
</evidence>
<dbReference type="GO" id="GO:0005741">
    <property type="term" value="C:mitochondrial outer membrane"/>
    <property type="evidence" value="ECO:0007669"/>
    <property type="project" value="UniProtKB-SubCell"/>
</dbReference>
<evidence type="ECO:0000313" key="13">
    <source>
        <dbReference type="Proteomes" id="UP000007110"/>
    </source>
</evidence>
<dbReference type="FunCoup" id="A0A7M7G3U1">
    <property type="interactions" value="1043"/>
</dbReference>
<evidence type="ECO:0000256" key="1">
    <source>
        <dbReference type="ARBA" id="ARBA00004294"/>
    </source>
</evidence>
<dbReference type="PANTHER" id="PTHR23119">
    <property type="entry name" value="DISCS LARGE"/>
    <property type="match status" value="1"/>
</dbReference>
<reference evidence="13" key="1">
    <citation type="submission" date="2015-02" db="EMBL/GenBank/DDBJ databases">
        <title>Genome sequencing for Strongylocentrotus purpuratus.</title>
        <authorList>
            <person name="Murali S."/>
            <person name="Liu Y."/>
            <person name="Vee V."/>
            <person name="English A."/>
            <person name="Wang M."/>
            <person name="Skinner E."/>
            <person name="Han Y."/>
            <person name="Muzny D.M."/>
            <person name="Worley K.C."/>
            <person name="Gibbs R.A."/>
        </authorList>
    </citation>
    <scope>NUCLEOTIDE SEQUENCE</scope>
</reference>
<dbReference type="KEGG" id="spu:755326"/>
<evidence type="ECO:0000256" key="2">
    <source>
        <dbReference type="ARBA" id="ARBA00022692"/>
    </source>
</evidence>
<dbReference type="OMA" id="GRDQPHV"/>
<evidence type="ECO:0000256" key="4">
    <source>
        <dbReference type="ARBA" id="ARBA00022989"/>
    </source>
</evidence>
<keyword evidence="6 10" id="KW-0472">Membrane</keyword>
<organism evidence="12 13">
    <name type="scientific">Strongylocentrotus purpuratus</name>
    <name type="common">Purple sea urchin</name>
    <dbReference type="NCBI Taxonomy" id="7668"/>
    <lineage>
        <taxon>Eukaryota</taxon>
        <taxon>Metazoa</taxon>
        <taxon>Echinodermata</taxon>
        <taxon>Eleutherozoa</taxon>
        <taxon>Echinozoa</taxon>
        <taxon>Echinoidea</taxon>
        <taxon>Euechinoidea</taxon>
        <taxon>Echinacea</taxon>
        <taxon>Camarodonta</taxon>
        <taxon>Echinidea</taxon>
        <taxon>Strongylocentrotidae</taxon>
        <taxon>Strongylocentrotus</taxon>
    </lineage>
</organism>
<dbReference type="InterPro" id="IPR001478">
    <property type="entry name" value="PDZ"/>
</dbReference>
<feature type="transmembrane region" description="Helical" evidence="10">
    <location>
        <begin position="117"/>
        <end position="136"/>
    </location>
</feature>
<accession>A0A7M7G3U1</accession>
<evidence type="ECO:0000256" key="8">
    <source>
        <dbReference type="ARBA" id="ARBA00070337"/>
    </source>
</evidence>
<evidence type="ECO:0000256" key="5">
    <source>
        <dbReference type="ARBA" id="ARBA00023128"/>
    </source>
</evidence>
<dbReference type="InterPro" id="IPR050614">
    <property type="entry name" value="Synaptic_Scaffolding_LAP-MAGUK"/>
</dbReference>
<feature type="domain" description="PDZ" evidence="11">
    <location>
        <begin position="7"/>
        <end position="94"/>
    </location>
</feature>
<dbReference type="InParanoid" id="A0A7M7G3U1"/>
<name>A0A7M7G3U1_STRPU</name>
<dbReference type="InterPro" id="IPR036034">
    <property type="entry name" value="PDZ_sf"/>
</dbReference>
<reference evidence="12" key="2">
    <citation type="submission" date="2021-01" db="UniProtKB">
        <authorList>
            <consortium name="EnsemblMetazoa"/>
        </authorList>
    </citation>
    <scope>IDENTIFICATION</scope>
</reference>
<dbReference type="AlphaFoldDB" id="A0A7M7G3U1"/>
<dbReference type="GeneID" id="755326"/>
<dbReference type="OrthoDB" id="123971at2759"/>
<keyword evidence="5" id="KW-0496">Mitochondrion</keyword>
<keyword evidence="13" id="KW-1185">Reference proteome</keyword>
<keyword evidence="3" id="KW-1000">Mitochondrion outer membrane</keyword>
<dbReference type="Gene3D" id="2.30.42.10">
    <property type="match status" value="1"/>
</dbReference>
<dbReference type="PROSITE" id="PS50106">
    <property type="entry name" value="PDZ"/>
    <property type="match status" value="1"/>
</dbReference>
<dbReference type="Pfam" id="PF00595">
    <property type="entry name" value="PDZ"/>
    <property type="match status" value="1"/>
</dbReference>
<keyword evidence="4 10" id="KW-1133">Transmembrane helix</keyword>
<dbReference type="Proteomes" id="UP000007110">
    <property type="component" value="Unassembled WGS sequence"/>
</dbReference>
<dbReference type="FunFam" id="2.30.42.10:FF:000161">
    <property type="entry name" value="Synaptojanin-2-binding protein"/>
    <property type="match status" value="1"/>
</dbReference>
<proteinExistence type="predicted"/>
<evidence type="ECO:0000256" key="9">
    <source>
        <dbReference type="ARBA" id="ARBA00075222"/>
    </source>
</evidence>
<evidence type="ECO:0000256" key="7">
    <source>
        <dbReference type="ARBA" id="ARBA00063547"/>
    </source>
</evidence>
<evidence type="ECO:0000259" key="11">
    <source>
        <dbReference type="PROSITE" id="PS50106"/>
    </source>
</evidence>
<dbReference type="PANTHER" id="PTHR23119:SF51">
    <property type="entry name" value="DISKS LARGE 1 TUMOR SUPPRESSOR PROTEIN"/>
    <property type="match status" value="1"/>
</dbReference>
<dbReference type="EnsemblMetazoa" id="XM_001189397">
    <property type="protein sequence ID" value="XP_001189397"/>
    <property type="gene ID" value="LOC755326"/>
</dbReference>
<sequence length="141" mass="15433">MELREERIDLQRGKAGLGFNIKGGEDQPLVAGDTGIFVTKIREEGAASKDGRLKRGDKILEINGEDVRAVPHKRAVDLFVGAGETVKLFVQHNAEALLRKKVEDAKARAANSRGGAGVQWMVVIGVVVTVGAFIWFRARRR</sequence>
<evidence type="ECO:0000256" key="10">
    <source>
        <dbReference type="SAM" id="Phobius"/>
    </source>
</evidence>
<evidence type="ECO:0000256" key="6">
    <source>
        <dbReference type="ARBA" id="ARBA00023136"/>
    </source>
</evidence>
<comment type="subunit">
    <text evidence="7">Binds (via the PDZ domain) to isoform 2A of SYNJ2 (via the unique motif in the C-terminus). Interacts (via C-terminus) with RALBP1. Interacts (via PDZ domain) with ACVR2A (via C-terminus) and ACVR2B (via C-terminus). Forms a ternary complex with ACVR2A and RALBP1. Interacts with MAPK12. Interacts with DLL1; enhances DLL1 protein stability, and promotes notch signaling in endothelial cells.</text>
</comment>
<keyword evidence="2 10" id="KW-0812">Transmembrane</keyword>
<evidence type="ECO:0000256" key="3">
    <source>
        <dbReference type="ARBA" id="ARBA00022787"/>
    </source>
</evidence>
<dbReference type="SMART" id="SM00228">
    <property type="entry name" value="PDZ"/>
    <property type="match status" value="1"/>
</dbReference>
<dbReference type="SUPFAM" id="SSF50156">
    <property type="entry name" value="PDZ domain-like"/>
    <property type="match status" value="1"/>
</dbReference>
<comment type="subcellular location">
    <subcellularLocation>
        <location evidence="1">Mitochondrion outer membrane</location>
    </subcellularLocation>
</comment>